<evidence type="ECO:0000259" key="2">
    <source>
        <dbReference type="Pfam" id="PF09640"/>
    </source>
</evidence>
<dbReference type="AlphaFoldDB" id="A0AAW9S870"/>
<protein>
    <submittedName>
        <fullName evidence="3">DUF2027 domain-containing protein</fullName>
    </submittedName>
</protein>
<dbReference type="InterPro" id="IPR036781">
    <property type="entry name" value="Smr_assoc-like_sf"/>
</dbReference>
<comment type="caution">
    <text evidence="3">The sequence shown here is derived from an EMBL/GenBank/DDBJ whole genome shotgun (WGS) entry which is preliminary data.</text>
</comment>
<dbReference type="Pfam" id="PF09640">
    <property type="entry name" value="DUF2027"/>
    <property type="match status" value="1"/>
</dbReference>
<dbReference type="Gene3D" id="2.60.40.1600">
    <property type="entry name" value="Smr-associated-like"/>
    <property type="match status" value="1"/>
</dbReference>
<dbReference type="Pfam" id="PF01713">
    <property type="entry name" value="Smr"/>
    <property type="match status" value="1"/>
</dbReference>
<accession>A0AAW9S870</accession>
<reference evidence="3 4" key="1">
    <citation type="submission" date="2024-04" db="EMBL/GenBank/DDBJ databases">
        <title>Novel genus in family Flammeovirgaceae.</title>
        <authorList>
            <person name="Nguyen T.H."/>
            <person name="Vuong T.Q."/>
            <person name="Le H."/>
            <person name="Kim S.-G."/>
        </authorList>
    </citation>
    <scope>NUCLEOTIDE SEQUENCE [LARGE SCALE GENOMIC DNA]</scope>
    <source>
        <strain evidence="3 4">JCM 23209</strain>
    </source>
</reference>
<dbReference type="Gene3D" id="3.30.1370.110">
    <property type="match status" value="1"/>
</dbReference>
<feature type="domain" description="DUF2027" evidence="2">
    <location>
        <begin position="89"/>
        <end position="220"/>
    </location>
</feature>
<dbReference type="InterPro" id="IPR002625">
    <property type="entry name" value="Smr_dom"/>
</dbReference>
<dbReference type="EMBL" id="JBDKWZ010000006">
    <property type="protein sequence ID" value="MEN7548608.1"/>
    <property type="molecule type" value="Genomic_DNA"/>
</dbReference>
<keyword evidence="4" id="KW-1185">Reference proteome</keyword>
<dbReference type="InterPro" id="IPR036063">
    <property type="entry name" value="Smr_dom_sf"/>
</dbReference>
<gene>
    <name evidence="3" type="ORF">AAG747_11850</name>
</gene>
<feature type="domain" description="Smr" evidence="1">
    <location>
        <begin position="262"/>
        <end position="321"/>
    </location>
</feature>
<organism evidence="3 4">
    <name type="scientific">Rapidithrix thailandica</name>
    <dbReference type="NCBI Taxonomy" id="413964"/>
    <lineage>
        <taxon>Bacteria</taxon>
        <taxon>Pseudomonadati</taxon>
        <taxon>Bacteroidota</taxon>
        <taxon>Cytophagia</taxon>
        <taxon>Cytophagales</taxon>
        <taxon>Flammeovirgaceae</taxon>
        <taxon>Rapidithrix</taxon>
    </lineage>
</organism>
<name>A0AAW9S870_9BACT</name>
<dbReference type="RefSeq" id="WP_346821386.1">
    <property type="nucleotide sequence ID" value="NZ_JBDKWZ010000006.1"/>
</dbReference>
<dbReference type="InterPro" id="IPR018598">
    <property type="entry name" value="DUF2027"/>
</dbReference>
<dbReference type="Proteomes" id="UP001403385">
    <property type="component" value="Unassembled WGS sequence"/>
</dbReference>
<evidence type="ECO:0000259" key="1">
    <source>
        <dbReference type="Pfam" id="PF01713"/>
    </source>
</evidence>
<sequence length="324" mass="36926">MNIGDKVRSIRGQEEGTIVRFISSTEVEVEIEDGFQIPFMVRDLVLISKDEQAFFDDKPTTVSNTPKPQTTSAFSSKGIFVGMHHKNDKLLEVFLVNNTDFQIPYTFGEEESQNYKAIAAGVLKAKSYQQVHELNLDKFERWPALVFQGLFFKAGPTQYRDPFVQRLKFRASNFYKSKAEIPQLKKDGYVFQLDASGKPPQPLDKEKLREQMLSGKKQEESEFQIRSIKKNKGLTQTIDLHAENFPDAPKDKDKLLSFQIDQFESALDEAIIAGVDEITFVHGVGNGVLRLEIQRRLGQNPQVEYFKDAQKEKFGYGATLAKIL</sequence>
<dbReference type="SUPFAM" id="SSF158949">
    <property type="entry name" value="Smr-associated domain-like"/>
    <property type="match status" value="1"/>
</dbReference>
<proteinExistence type="predicted"/>
<evidence type="ECO:0000313" key="3">
    <source>
        <dbReference type="EMBL" id="MEN7548608.1"/>
    </source>
</evidence>
<evidence type="ECO:0000313" key="4">
    <source>
        <dbReference type="Proteomes" id="UP001403385"/>
    </source>
</evidence>